<dbReference type="InterPro" id="IPR014729">
    <property type="entry name" value="Rossmann-like_a/b/a_fold"/>
</dbReference>
<dbReference type="Pfam" id="PF20974">
    <property type="entry name" value="tRNA-synt_1c_C2"/>
    <property type="match status" value="1"/>
</dbReference>
<dbReference type="InterPro" id="IPR004514">
    <property type="entry name" value="Gln-tRNA-synth"/>
</dbReference>
<dbReference type="CDD" id="cd00807">
    <property type="entry name" value="GlnRS_core"/>
    <property type="match status" value="1"/>
</dbReference>
<feature type="domain" description="Glutamyl/glutaminyl-tRNA synthetase class Ib catalytic" evidence="11">
    <location>
        <begin position="69"/>
        <end position="366"/>
    </location>
</feature>
<dbReference type="PANTHER" id="PTHR43097:SF4">
    <property type="entry name" value="GLUTAMINE--TRNA LIGASE"/>
    <property type="match status" value="1"/>
</dbReference>
<evidence type="ECO:0000313" key="15">
    <source>
        <dbReference type="Proteomes" id="UP000887574"/>
    </source>
</evidence>
<dbReference type="Proteomes" id="UP000887574">
    <property type="component" value="Unplaced"/>
</dbReference>
<evidence type="ECO:0000256" key="2">
    <source>
        <dbReference type="ARBA" id="ARBA00012836"/>
    </source>
</evidence>
<dbReference type="PROSITE" id="PS00178">
    <property type="entry name" value="AA_TRNA_LIGASE_I"/>
    <property type="match status" value="1"/>
</dbReference>
<feature type="domain" description="Glutaminyl-tRNA synthetase class Ib non-specific RNA-binding" evidence="13">
    <location>
        <begin position="22"/>
        <end position="59"/>
    </location>
</feature>
<protein>
    <recommendedName>
        <fullName evidence="2">glutamine--tRNA ligase</fullName>
        <ecNumber evidence="2">6.1.1.18</ecNumber>
    </recommendedName>
    <alternativeName>
        <fullName evidence="8">Glutaminyl-tRNA synthetase</fullName>
    </alternativeName>
</protein>
<dbReference type="WBParaSite" id="jg12366">
    <property type="protein sequence ID" value="jg12366"/>
    <property type="gene ID" value="jg12366"/>
</dbReference>
<evidence type="ECO:0000256" key="9">
    <source>
        <dbReference type="ARBA" id="ARBA00048270"/>
    </source>
</evidence>
<evidence type="ECO:0000313" key="16">
    <source>
        <dbReference type="WBParaSite" id="jg12366"/>
    </source>
</evidence>
<dbReference type="InterPro" id="IPR000924">
    <property type="entry name" value="Glu/Gln-tRNA-synth"/>
</dbReference>
<comment type="similarity">
    <text evidence="1 10">Belongs to the class-I aminoacyl-tRNA synthetase family.</text>
</comment>
<evidence type="ECO:0000256" key="7">
    <source>
        <dbReference type="ARBA" id="ARBA00023146"/>
    </source>
</evidence>
<keyword evidence="4 10" id="KW-0547">Nucleotide-binding</keyword>
<evidence type="ECO:0000256" key="1">
    <source>
        <dbReference type="ARBA" id="ARBA00005594"/>
    </source>
</evidence>
<evidence type="ECO:0000256" key="10">
    <source>
        <dbReference type="RuleBase" id="RU363037"/>
    </source>
</evidence>
<dbReference type="InterPro" id="IPR050132">
    <property type="entry name" value="Gln/Glu-tRNA_Ligase"/>
</dbReference>
<organism evidence="15 16">
    <name type="scientific">Ditylenchus dipsaci</name>
    <dbReference type="NCBI Taxonomy" id="166011"/>
    <lineage>
        <taxon>Eukaryota</taxon>
        <taxon>Metazoa</taxon>
        <taxon>Ecdysozoa</taxon>
        <taxon>Nematoda</taxon>
        <taxon>Chromadorea</taxon>
        <taxon>Rhabditida</taxon>
        <taxon>Tylenchina</taxon>
        <taxon>Tylenchomorpha</taxon>
        <taxon>Sphaerularioidea</taxon>
        <taxon>Anguinidae</taxon>
        <taxon>Anguininae</taxon>
        <taxon>Ditylenchus</taxon>
    </lineage>
</organism>
<dbReference type="PANTHER" id="PTHR43097">
    <property type="entry name" value="GLUTAMINE-TRNA LIGASE"/>
    <property type="match status" value="1"/>
</dbReference>
<dbReference type="InterPro" id="IPR020059">
    <property type="entry name" value="Glu/Gln-tRNA-synth_Ib_codon-bd"/>
</dbReference>
<dbReference type="Pfam" id="PF04557">
    <property type="entry name" value="tRNA_synt_1c_R2"/>
    <property type="match status" value="1"/>
</dbReference>
<dbReference type="GO" id="GO:0005524">
    <property type="term" value="F:ATP binding"/>
    <property type="evidence" value="ECO:0007669"/>
    <property type="project" value="UniProtKB-KW"/>
</dbReference>
<evidence type="ECO:0000256" key="5">
    <source>
        <dbReference type="ARBA" id="ARBA00022840"/>
    </source>
</evidence>
<dbReference type="PRINTS" id="PR00987">
    <property type="entry name" value="TRNASYNTHGLU"/>
</dbReference>
<dbReference type="GO" id="GO:0017101">
    <property type="term" value="C:aminoacyl-tRNA synthetase multienzyme complex"/>
    <property type="evidence" value="ECO:0007669"/>
    <property type="project" value="TreeGrafter"/>
</dbReference>
<feature type="domain" description="tRNA synthetases class I (E and Q) anti-codon binding" evidence="14">
    <location>
        <begin position="466"/>
        <end position="543"/>
    </location>
</feature>
<evidence type="ECO:0000256" key="3">
    <source>
        <dbReference type="ARBA" id="ARBA00022598"/>
    </source>
</evidence>
<proteinExistence type="inferred from homology"/>
<dbReference type="SUPFAM" id="SSF50715">
    <property type="entry name" value="Ribosomal protein L25-like"/>
    <property type="match status" value="1"/>
</dbReference>
<keyword evidence="3 10" id="KW-0436">Ligase</keyword>
<keyword evidence="7 10" id="KW-0030">Aminoacyl-tRNA synthetase</keyword>
<dbReference type="EC" id="6.1.1.18" evidence="2"/>
<name>A0A915CT90_9BILA</name>
<keyword evidence="5 10" id="KW-0067">ATP-binding</keyword>
<comment type="catalytic activity">
    <reaction evidence="9">
        <text>tRNA(Gln) + L-glutamine + ATP = L-glutaminyl-tRNA(Gln) + AMP + diphosphate</text>
        <dbReference type="Rhea" id="RHEA:20121"/>
        <dbReference type="Rhea" id="RHEA-COMP:9662"/>
        <dbReference type="Rhea" id="RHEA-COMP:9681"/>
        <dbReference type="ChEBI" id="CHEBI:30616"/>
        <dbReference type="ChEBI" id="CHEBI:33019"/>
        <dbReference type="ChEBI" id="CHEBI:58359"/>
        <dbReference type="ChEBI" id="CHEBI:78442"/>
        <dbReference type="ChEBI" id="CHEBI:78521"/>
        <dbReference type="ChEBI" id="CHEBI:456215"/>
        <dbReference type="EC" id="6.1.1.18"/>
    </reaction>
</comment>
<evidence type="ECO:0000259" key="11">
    <source>
        <dbReference type="Pfam" id="PF00749"/>
    </source>
</evidence>
<keyword evidence="6 10" id="KW-0648">Protein biosynthesis</keyword>
<dbReference type="InterPro" id="IPR049437">
    <property type="entry name" value="tRNA-synt_1c_C2"/>
</dbReference>
<feature type="domain" description="Glutamyl/glutaminyl-tRNA synthetase class Ib anti-codon binding" evidence="12">
    <location>
        <begin position="370"/>
        <end position="451"/>
    </location>
</feature>
<sequence length="577" mass="66160">MVVSHLLRKSHWTHKNTFATLSMTNFDELLKTREFLHKVGENQTTEGYVVTPNTARLLKQHVKDVNGMVVTRFPPEPNGILHIGHAKAININFGYAKAMNGACILRYDDTNPEKEEEKYFTAILDAIKWLGFEPCKITHSSDYFDQLYQWAIQLIDKNFAYVCHQSVEDMRGINVPPSPWRERPKEESLELFDAMKNGFFDEGAATLRLKLSLEDGKLDPVAYRIKFISHHRTKDKWCIYPTYDYTHCLCDSIENITHSLCTKEFQSRRSSYYWLCNALDLYCPVQWEYARLNIGYTVVSKRKILKLIEAGLVSDWDDPRLFTLPALRRRGIPPEAIVQFVSALGLTGASSTVDPMALDSVVRDYLNVTAPRIMVVLEPLKITIANYDELDVSSFFARSVYIEKSDYREKAEKGYRRLTNMQPVGLVHTGLVIHFQSSVLNDKGETIEIIVKAVKKPDSNPKAKAFIHWVTQSAADCEVRLYNKLFKHIDPDDRAEVPDGFLTDCDPYSLIVLPNAKIDRGLANTMKPGDRFQFERTGYFCMDLDADAEKLVFNRTVSLKEDAAKKNDEFVKRAPYS</sequence>
<dbReference type="GO" id="GO:0006425">
    <property type="term" value="P:glutaminyl-tRNA aminoacylation"/>
    <property type="evidence" value="ECO:0007669"/>
    <property type="project" value="InterPro"/>
</dbReference>
<dbReference type="AlphaFoldDB" id="A0A915CT90"/>
<dbReference type="InterPro" id="IPR001412">
    <property type="entry name" value="aa-tRNA-synth_I_CS"/>
</dbReference>
<dbReference type="InterPro" id="IPR007638">
    <property type="entry name" value="Gln-tRNA-synth_Ib_RNA-bd_2"/>
</dbReference>
<dbReference type="NCBIfam" id="TIGR00440">
    <property type="entry name" value="glnS"/>
    <property type="match status" value="1"/>
</dbReference>
<dbReference type="InterPro" id="IPR020058">
    <property type="entry name" value="Glu/Gln-tRNA-synth_Ib_cat-dom"/>
</dbReference>
<dbReference type="Gene3D" id="3.40.50.620">
    <property type="entry name" value="HUPs"/>
    <property type="match status" value="1"/>
</dbReference>
<dbReference type="Gene3D" id="2.40.240.10">
    <property type="entry name" value="Ribosomal Protein L25, Chain P"/>
    <property type="match status" value="2"/>
</dbReference>
<evidence type="ECO:0000259" key="12">
    <source>
        <dbReference type="Pfam" id="PF03950"/>
    </source>
</evidence>
<evidence type="ECO:0000256" key="8">
    <source>
        <dbReference type="ARBA" id="ARBA00030466"/>
    </source>
</evidence>
<keyword evidence="15" id="KW-1185">Reference proteome</keyword>
<dbReference type="InterPro" id="IPR011035">
    <property type="entry name" value="Ribosomal_bL25/Gln-tRNA_synth"/>
</dbReference>
<dbReference type="GO" id="GO:0005829">
    <property type="term" value="C:cytosol"/>
    <property type="evidence" value="ECO:0007669"/>
    <property type="project" value="TreeGrafter"/>
</dbReference>
<dbReference type="FunFam" id="3.40.50.620:FF:000037">
    <property type="entry name" value="Glutamine--tRNA ligase cytoplasmic"/>
    <property type="match status" value="1"/>
</dbReference>
<evidence type="ECO:0000259" key="13">
    <source>
        <dbReference type="Pfam" id="PF04557"/>
    </source>
</evidence>
<reference evidence="16" key="1">
    <citation type="submission" date="2022-11" db="UniProtKB">
        <authorList>
            <consortium name="WormBaseParasite"/>
        </authorList>
    </citation>
    <scope>IDENTIFICATION</scope>
</reference>
<accession>A0A915CT90</accession>
<dbReference type="InterPro" id="IPR020056">
    <property type="entry name" value="Rbsml_bL25/Gln-tRNA_synth_N"/>
</dbReference>
<evidence type="ECO:0000256" key="4">
    <source>
        <dbReference type="ARBA" id="ARBA00022741"/>
    </source>
</evidence>
<evidence type="ECO:0000259" key="14">
    <source>
        <dbReference type="Pfam" id="PF20974"/>
    </source>
</evidence>
<dbReference type="Pfam" id="PF00749">
    <property type="entry name" value="tRNA-synt_1c"/>
    <property type="match status" value="1"/>
</dbReference>
<dbReference type="SUPFAM" id="SSF52374">
    <property type="entry name" value="Nucleotidylyl transferase"/>
    <property type="match status" value="1"/>
</dbReference>
<evidence type="ECO:0000256" key="6">
    <source>
        <dbReference type="ARBA" id="ARBA00022917"/>
    </source>
</evidence>
<dbReference type="Pfam" id="PF03950">
    <property type="entry name" value="tRNA-synt_1c_C"/>
    <property type="match status" value="1"/>
</dbReference>
<dbReference type="GO" id="GO:0004819">
    <property type="term" value="F:glutamine-tRNA ligase activity"/>
    <property type="evidence" value="ECO:0007669"/>
    <property type="project" value="UniProtKB-EC"/>
</dbReference>